<dbReference type="InterPro" id="IPR016363">
    <property type="entry name" value="L-lectin"/>
</dbReference>
<dbReference type="InterPro" id="IPR013320">
    <property type="entry name" value="ConA-like_dom_sf"/>
</dbReference>
<dbReference type="PANTHER" id="PTHR32401:SF49">
    <property type="entry name" value="OS10G0129200 PROTEIN"/>
    <property type="match status" value="1"/>
</dbReference>
<dbReference type="InterPro" id="IPR050258">
    <property type="entry name" value="Leguminous_Lectin"/>
</dbReference>
<name>A0A822Y5I1_NELNU</name>
<keyword evidence="2" id="KW-0430">Lectin</keyword>
<gene>
    <name evidence="5" type="ORF">HUJ06_028960</name>
</gene>
<dbReference type="AlphaFoldDB" id="A0A822Y5I1"/>
<evidence type="ECO:0000313" key="6">
    <source>
        <dbReference type="Proteomes" id="UP000607653"/>
    </source>
</evidence>
<protein>
    <recommendedName>
        <fullName evidence="4">Legume lectin domain-containing protein</fullName>
    </recommendedName>
</protein>
<dbReference type="SUPFAM" id="SSF49899">
    <property type="entry name" value="Concanavalin A-like lectins/glucanases"/>
    <property type="match status" value="1"/>
</dbReference>
<dbReference type="InterPro" id="IPR019825">
    <property type="entry name" value="Lectin_legB_Mn/Ca_BS"/>
</dbReference>
<keyword evidence="3" id="KW-0732">Signal</keyword>
<evidence type="ECO:0000256" key="1">
    <source>
        <dbReference type="ARBA" id="ARBA00007606"/>
    </source>
</evidence>
<proteinExistence type="inferred from homology"/>
<evidence type="ECO:0000313" key="5">
    <source>
        <dbReference type="EMBL" id="DAD27492.1"/>
    </source>
</evidence>
<feature type="chain" id="PRO_5032672163" description="Legume lectin domain-containing protein" evidence="3">
    <location>
        <begin position="29"/>
        <end position="276"/>
    </location>
</feature>
<sequence length="276" mass="30387">MVLCGTTIPLSFLGISIFLLLLIPSATPLSFKFPSSDLSTSDLIQDGNVSISSDVIDLTTNKRDANITSSYGRVRYKHPVRLWDNKTGILTDFTTNLSFTINSMNNPNSGDGIAFFLVPNGSTFPGYPSGEHLGVFGYNETENRVIAVEFDTYQNSLAGDPDYPHVGIDINSTRSVNTARLPSGIKYANKTNALISYNSSTKRLSVFWTYADISIYNENSGLSYDVDLRNFLPEWVTVGISASTGSFAELHQIHSWEFNSSLEIKESNSTVENWGT</sequence>
<accession>A0A822Y5I1</accession>
<dbReference type="Gene3D" id="2.60.120.200">
    <property type="match status" value="1"/>
</dbReference>
<feature type="domain" description="Legume lectin" evidence="4">
    <location>
        <begin position="29"/>
        <end position="270"/>
    </location>
</feature>
<feature type="signal peptide" evidence="3">
    <location>
        <begin position="1"/>
        <end position="28"/>
    </location>
</feature>
<dbReference type="FunFam" id="2.60.120.200:FF:000103">
    <property type="entry name" value="L-type lectin-domain containing receptor kinase IX.1"/>
    <property type="match status" value="1"/>
</dbReference>
<organism evidence="5 6">
    <name type="scientific">Nelumbo nucifera</name>
    <name type="common">Sacred lotus</name>
    <dbReference type="NCBI Taxonomy" id="4432"/>
    <lineage>
        <taxon>Eukaryota</taxon>
        <taxon>Viridiplantae</taxon>
        <taxon>Streptophyta</taxon>
        <taxon>Embryophyta</taxon>
        <taxon>Tracheophyta</taxon>
        <taxon>Spermatophyta</taxon>
        <taxon>Magnoliopsida</taxon>
        <taxon>Proteales</taxon>
        <taxon>Nelumbonaceae</taxon>
        <taxon>Nelumbo</taxon>
    </lineage>
</organism>
<keyword evidence="6" id="KW-1185">Reference proteome</keyword>
<dbReference type="CDD" id="cd06899">
    <property type="entry name" value="lectin_legume_LecRK_Arcelin_ConA"/>
    <property type="match status" value="1"/>
</dbReference>
<evidence type="ECO:0000256" key="2">
    <source>
        <dbReference type="ARBA" id="ARBA00022734"/>
    </source>
</evidence>
<reference evidence="5 6" key="1">
    <citation type="journal article" date="2020" name="Mol. Biol. Evol.">
        <title>Distinct Expression and Methylation Patterns for Genes with Different Fates following a Single Whole-Genome Duplication in Flowering Plants.</title>
        <authorList>
            <person name="Shi T."/>
            <person name="Rahmani R.S."/>
            <person name="Gugger P.F."/>
            <person name="Wang M."/>
            <person name="Li H."/>
            <person name="Zhang Y."/>
            <person name="Li Z."/>
            <person name="Wang Q."/>
            <person name="Van de Peer Y."/>
            <person name="Marchal K."/>
            <person name="Chen J."/>
        </authorList>
    </citation>
    <scope>NUCLEOTIDE SEQUENCE [LARGE SCALE GENOMIC DNA]</scope>
    <source>
        <tissue evidence="5">Leaf</tissue>
    </source>
</reference>
<comment type="similarity">
    <text evidence="1">Belongs to the leguminous lectin family.</text>
</comment>
<dbReference type="Proteomes" id="UP000607653">
    <property type="component" value="Unassembled WGS sequence"/>
</dbReference>
<dbReference type="GO" id="GO:0030246">
    <property type="term" value="F:carbohydrate binding"/>
    <property type="evidence" value="ECO:0007669"/>
    <property type="project" value="UniProtKB-KW"/>
</dbReference>
<dbReference type="PANTHER" id="PTHR32401">
    <property type="entry name" value="CONCANAVALIN A-LIKE LECTIN FAMILY PROTEIN"/>
    <property type="match status" value="1"/>
</dbReference>
<dbReference type="EMBL" id="DUZY01000002">
    <property type="protein sequence ID" value="DAD27492.1"/>
    <property type="molecule type" value="Genomic_DNA"/>
</dbReference>
<evidence type="ECO:0000256" key="3">
    <source>
        <dbReference type="SAM" id="SignalP"/>
    </source>
</evidence>
<dbReference type="Pfam" id="PF00139">
    <property type="entry name" value="Lectin_legB"/>
    <property type="match status" value="1"/>
</dbReference>
<dbReference type="PROSITE" id="PS00307">
    <property type="entry name" value="LECTIN_LEGUME_BETA"/>
    <property type="match status" value="1"/>
</dbReference>
<evidence type="ECO:0000259" key="4">
    <source>
        <dbReference type="Pfam" id="PF00139"/>
    </source>
</evidence>
<comment type="caution">
    <text evidence="5">The sequence shown here is derived from an EMBL/GenBank/DDBJ whole genome shotgun (WGS) entry which is preliminary data.</text>
</comment>
<dbReference type="PIRSF" id="PIRSF002690">
    <property type="entry name" value="L-type_lectin_plant"/>
    <property type="match status" value="1"/>
</dbReference>
<dbReference type="InterPro" id="IPR001220">
    <property type="entry name" value="Legume_lectin_dom"/>
</dbReference>